<accession>A0A177C9K8</accession>
<sequence length="178" mass="19915">MRPDVESKDAEYLCTMQNLQTTYHGHSALRVPAHFAGLHAWRLKPHPSPANGLINCPVSALPSNRGHTCIRNSYDTYPPRSNLGASTQKPIFPVWLPRLDHLLSGYVASSPTHVVAALLLFPNSFAPVSYFRSLQAYIATQRTGRGFKAAVFRLFRSKSRTRKSTASMRSPCMIWTFV</sequence>
<dbReference type="InParanoid" id="A0A177C9K8"/>
<organism evidence="1 2">
    <name type="scientific">Paraphaeosphaeria sporulosa</name>
    <dbReference type="NCBI Taxonomy" id="1460663"/>
    <lineage>
        <taxon>Eukaryota</taxon>
        <taxon>Fungi</taxon>
        <taxon>Dikarya</taxon>
        <taxon>Ascomycota</taxon>
        <taxon>Pezizomycotina</taxon>
        <taxon>Dothideomycetes</taxon>
        <taxon>Pleosporomycetidae</taxon>
        <taxon>Pleosporales</taxon>
        <taxon>Massarineae</taxon>
        <taxon>Didymosphaeriaceae</taxon>
        <taxon>Paraphaeosphaeria</taxon>
    </lineage>
</organism>
<dbReference type="AlphaFoldDB" id="A0A177C9K8"/>
<evidence type="ECO:0000313" key="2">
    <source>
        <dbReference type="Proteomes" id="UP000077069"/>
    </source>
</evidence>
<proteinExistence type="predicted"/>
<dbReference type="RefSeq" id="XP_018034431.1">
    <property type="nucleotide sequence ID" value="XM_018187788.1"/>
</dbReference>
<name>A0A177C9K8_9PLEO</name>
<evidence type="ECO:0000313" key="1">
    <source>
        <dbReference type="EMBL" id="OAG04066.1"/>
    </source>
</evidence>
<reference evidence="1 2" key="1">
    <citation type="submission" date="2016-05" db="EMBL/GenBank/DDBJ databases">
        <title>Comparative analysis of secretome profiles of manganese(II)-oxidizing ascomycete fungi.</title>
        <authorList>
            <consortium name="DOE Joint Genome Institute"/>
            <person name="Zeiner C.A."/>
            <person name="Purvine S.O."/>
            <person name="Zink E.M."/>
            <person name="Wu S."/>
            <person name="Pasa-Tolic L."/>
            <person name="Chaput D.L."/>
            <person name="Haridas S."/>
            <person name="Grigoriev I.V."/>
            <person name="Santelli C.M."/>
            <person name="Hansel C.M."/>
        </authorList>
    </citation>
    <scope>NUCLEOTIDE SEQUENCE [LARGE SCALE GENOMIC DNA]</scope>
    <source>
        <strain evidence="1 2">AP3s5-JAC2a</strain>
    </source>
</reference>
<dbReference type="GeneID" id="28771274"/>
<protein>
    <submittedName>
        <fullName evidence="1">Uncharacterized protein</fullName>
    </submittedName>
</protein>
<keyword evidence="2" id="KW-1185">Reference proteome</keyword>
<gene>
    <name evidence="1" type="ORF">CC84DRAFT_886247</name>
</gene>
<dbReference type="EMBL" id="KV441554">
    <property type="protein sequence ID" value="OAG04066.1"/>
    <property type="molecule type" value="Genomic_DNA"/>
</dbReference>
<dbReference type="Proteomes" id="UP000077069">
    <property type="component" value="Unassembled WGS sequence"/>
</dbReference>